<dbReference type="InterPro" id="IPR002810">
    <property type="entry name" value="NfeD-like_C"/>
</dbReference>
<dbReference type="OrthoDB" id="7204091at2"/>
<proteinExistence type="predicted"/>
<name>A0A420WE17_9PROT</name>
<keyword evidence="2 5" id="KW-0812">Transmembrane</keyword>
<dbReference type="Pfam" id="PF01957">
    <property type="entry name" value="NfeD"/>
    <property type="match status" value="1"/>
</dbReference>
<dbReference type="RefSeq" id="WP_121101651.1">
    <property type="nucleotide sequence ID" value="NZ_RBII01000002.1"/>
</dbReference>
<dbReference type="EMBL" id="RBII01000002">
    <property type="protein sequence ID" value="RKQ69261.1"/>
    <property type="molecule type" value="Genomic_DNA"/>
</dbReference>
<feature type="transmembrane region" description="Helical" evidence="5">
    <location>
        <begin position="20"/>
        <end position="41"/>
    </location>
</feature>
<dbReference type="GO" id="GO:0005886">
    <property type="term" value="C:plasma membrane"/>
    <property type="evidence" value="ECO:0007669"/>
    <property type="project" value="TreeGrafter"/>
</dbReference>
<reference evidence="7 8" key="1">
    <citation type="submission" date="2018-10" db="EMBL/GenBank/DDBJ databases">
        <title>Genomic Encyclopedia of Type Strains, Phase IV (KMG-IV): sequencing the most valuable type-strain genomes for metagenomic binning, comparative biology and taxonomic classification.</title>
        <authorList>
            <person name="Goeker M."/>
        </authorList>
    </citation>
    <scope>NUCLEOTIDE SEQUENCE [LARGE SCALE GENOMIC DNA]</scope>
    <source>
        <strain evidence="7 8">DSM 22008</strain>
    </source>
</reference>
<evidence type="ECO:0000259" key="6">
    <source>
        <dbReference type="Pfam" id="PF01957"/>
    </source>
</evidence>
<evidence type="ECO:0000256" key="1">
    <source>
        <dbReference type="ARBA" id="ARBA00004141"/>
    </source>
</evidence>
<dbReference type="FunCoup" id="A0A420WE17">
    <property type="interactions" value="26"/>
</dbReference>
<dbReference type="Gene3D" id="2.40.50.140">
    <property type="entry name" value="Nucleic acid-binding proteins"/>
    <property type="match status" value="1"/>
</dbReference>
<dbReference type="PANTHER" id="PTHR33507">
    <property type="entry name" value="INNER MEMBRANE PROTEIN YBBJ"/>
    <property type="match status" value="1"/>
</dbReference>
<dbReference type="InterPro" id="IPR052165">
    <property type="entry name" value="Membrane_assoc_protease"/>
</dbReference>
<organism evidence="7 8">
    <name type="scientific">Litorimonas taeanensis</name>
    <dbReference type="NCBI Taxonomy" id="568099"/>
    <lineage>
        <taxon>Bacteria</taxon>
        <taxon>Pseudomonadati</taxon>
        <taxon>Pseudomonadota</taxon>
        <taxon>Alphaproteobacteria</taxon>
        <taxon>Maricaulales</taxon>
        <taxon>Robiginitomaculaceae</taxon>
    </lineage>
</organism>
<keyword evidence="3 5" id="KW-1133">Transmembrane helix</keyword>
<dbReference type="PANTHER" id="PTHR33507:SF3">
    <property type="entry name" value="INNER MEMBRANE PROTEIN YBBJ"/>
    <property type="match status" value="1"/>
</dbReference>
<dbReference type="InterPro" id="IPR012340">
    <property type="entry name" value="NA-bd_OB-fold"/>
</dbReference>
<dbReference type="InParanoid" id="A0A420WE17"/>
<keyword evidence="8" id="KW-1185">Reference proteome</keyword>
<accession>A0A420WE17</accession>
<feature type="domain" description="NfeD-like C-terminal" evidence="6">
    <location>
        <begin position="99"/>
        <end position="154"/>
    </location>
</feature>
<protein>
    <recommendedName>
        <fullName evidence="6">NfeD-like C-terminal domain-containing protein</fullName>
    </recommendedName>
</protein>
<evidence type="ECO:0000313" key="7">
    <source>
        <dbReference type="EMBL" id="RKQ69261.1"/>
    </source>
</evidence>
<sequence length="158" mass="17419">MSGEGNIFVQLLEGMSGTKWLIFGVLLLTLEVLTGTTYILWPAVAALVLGVLVFILPLSWELQFLLFFLISTVLLFVGHKYFQPMMKGGEPSDLNDRARAMVGKRVKAVTNFETGRGRVQVGDTQWQAVMDEGNASEGDELRIISVRGTTLQVESLTP</sequence>
<evidence type="ECO:0000256" key="4">
    <source>
        <dbReference type="ARBA" id="ARBA00023136"/>
    </source>
</evidence>
<dbReference type="SUPFAM" id="SSF141322">
    <property type="entry name" value="NfeD domain-like"/>
    <property type="match status" value="1"/>
</dbReference>
<feature type="transmembrane region" description="Helical" evidence="5">
    <location>
        <begin position="47"/>
        <end position="77"/>
    </location>
</feature>
<dbReference type="AlphaFoldDB" id="A0A420WE17"/>
<gene>
    <name evidence="7" type="ORF">DES40_2060</name>
</gene>
<evidence type="ECO:0000256" key="3">
    <source>
        <dbReference type="ARBA" id="ARBA00022989"/>
    </source>
</evidence>
<evidence type="ECO:0000313" key="8">
    <source>
        <dbReference type="Proteomes" id="UP000282211"/>
    </source>
</evidence>
<evidence type="ECO:0000256" key="5">
    <source>
        <dbReference type="SAM" id="Phobius"/>
    </source>
</evidence>
<keyword evidence="4 5" id="KW-0472">Membrane</keyword>
<evidence type="ECO:0000256" key="2">
    <source>
        <dbReference type="ARBA" id="ARBA00022692"/>
    </source>
</evidence>
<dbReference type="Proteomes" id="UP000282211">
    <property type="component" value="Unassembled WGS sequence"/>
</dbReference>
<comment type="subcellular location">
    <subcellularLocation>
        <location evidence="1">Membrane</location>
        <topology evidence="1">Multi-pass membrane protein</topology>
    </subcellularLocation>
</comment>
<comment type="caution">
    <text evidence="7">The sequence shown here is derived from an EMBL/GenBank/DDBJ whole genome shotgun (WGS) entry which is preliminary data.</text>
</comment>